<evidence type="ECO:0000256" key="2">
    <source>
        <dbReference type="ARBA" id="ARBA00022475"/>
    </source>
</evidence>
<sequence>MTMSSSAHAAPIPREGWVEKFCKILALASLIGLLLIAVGTVVDILLRTLTPYSVRGLYELNGLFICICVAGLAGLVFVRHLNIRMDMMRALAGRNQTAVRLACDLAEAMVLGWFAGALALRAQDALAYDEKTMVLGWATAQWWGLAAAVLALAAAAVLLKALWAWWLALRNRAYGQPGFWRAAAVALGSVALCAWLSLTWVDADASAGVQAGMAFLVLYLLIAVQVPIGVALAIVGAGYLALTLGAEQALLVSQNEVARALSSIDMAAIPLFLLMGNFATWAGLSGDIFKSGSAWLGSRRGGLAVASVLGCGGFGAICGSSIATTATFGKVAFVEMERRNYALSLAAGCIAAGGTLGALIPPSVVLIVYCLVVEQSIQVAFQAALLPGLLAVLMYVLAVAAAVRLKPDIAPAPESFDWALAYRSTLQAWRPVVLFALVLGGLYGGLFTTQEAASVGVLLALAFAITTKGFTWVQFRASLLDTALNAGAIYVIFIGANIFASFMSFADMTQLALSLVDLDTMPHWLILLMLAMFYLLLGTVFDTLAAVLVTTPLVAPLIVGMGHDLVWWGIVTLSLVEIGMITPPLGMNVFVMRSVVGERLPLLTIFKGVMPFLAADLMRLSLLMAFPAIALWLPHALSG</sequence>
<comment type="subunit">
    <text evidence="7">The complex comprises the extracytoplasmic solute receptor protein and the two transmembrane proteins.</text>
</comment>
<comment type="similarity">
    <text evidence="7">Belongs to the TRAP transporter large permease family.</text>
</comment>
<dbReference type="GO" id="GO:0005886">
    <property type="term" value="C:plasma membrane"/>
    <property type="evidence" value="ECO:0007669"/>
    <property type="project" value="UniProtKB-SubCell"/>
</dbReference>
<keyword evidence="6 7" id="KW-0472">Membrane</keyword>
<feature type="transmembrane region" description="Helical" evidence="7">
    <location>
        <begin position="483"/>
        <end position="506"/>
    </location>
</feature>
<feature type="transmembrane region" description="Helical" evidence="7">
    <location>
        <begin position="101"/>
        <end position="122"/>
    </location>
</feature>
<dbReference type="PANTHER" id="PTHR33362">
    <property type="entry name" value="SIALIC ACID TRAP TRANSPORTER PERMEASE PROTEIN SIAT-RELATED"/>
    <property type="match status" value="1"/>
</dbReference>
<dbReference type="EMBL" id="RDQJ01000002">
    <property type="protein sequence ID" value="RMX18511.1"/>
    <property type="molecule type" value="Genomic_DNA"/>
</dbReference>
<evidence type="ECO:0000259" key="8">
    <source>
        <dbReference type="Pfam" id="PF06808"/>
    </source>
</evidence>
<comment type="caution">
    <text evidence="7">Lacks conserved residue(s) required for the propagation of feature annotation.</text>
</comment>
<evidence type="ECO:0000256" key="4">
    <source>
        <dbReference type="ARBA" id="ARBA00022692"/>
    </source>
</evidence>
<feature type="transmembrane region" description="Helical" evidence="7">
    <location>
        <begin position="263"/>
        <end position="284"/>
    </location>
</feature>
<feature type="transmembrane region" description="Helical" evidence="7">
    <location>
        <begin position="62"/>
        <end position="81"/>
    </location>
</feature>
<feature type="transmembrane region" description="Helical" evidence="7">
    <location>
        <begin position="521"/>
        <end position="537"/>
    </location>
</feature>
<feature type="transmembrane region" description="Helical" evidence="7">
    <location>
        <begin position="213"/>
        <end position="242"/>
    </location>
</feature>
<protein>
    <recommendedName>
        <fullName evidence="7">TRAP transporter large permease protein</fullName>
    </recommendedName>
</protein>
<dbReference type="Pfam" id="PF06808">
    <property type="entry name" value="DctM"/>
    <property type="match status" value="1"/>
</dbReference>
<dbReference type="InterPro" id="IPR004681">
    <property type="entry name" value="TRAP_DctM"/>
</dbReference>
<feature type="transmembrane region" description="Helical" evidence="7">
    <location>
        <begin position="428"/>
        <end position="446"/>
    </location>
</feature>
<feature type="transmembrane region" description="Helical" evidence="7">
    <location>
        <begin position="452"/>
        <end position="471"/>
    </location>
</feature>
<feature type="transmembrane region" description="Helical" evidence="7">
    <location>
        <begin position="567"/>
        <end position="591"/>
    </location>
</feature>
<feature type="domain" description="TRAP C4-dicarboxylate transport system permease DctM subunit" evidence="8">
    <location>
        <begin position="215"/>
        <end position="629"/>
    </location>
</feature>
<keyword evidence="3 7" id="KW-0997">Cell inner membrane</keyword>
<comment type="function">
    <text evidence="7">Part of the tripartite ATP-independent periplasmic (TRAP) transport system.</text>
</comment>
<evidence type="ECO:0000313" key="9">
    <source>
        <dbReference type="EMBL" id="RMX18511.1"/>
    </source>
</evidence>
<name>A0A3M6RUY8_9BURK</name>
<dbReference type="Proteomes" id="UP000275180">
    <property type="component" value="Unassembled WGS sequence"/>
</dbReference>
<reference evidence="9 10" key="1">
    <citation type="submission" date="2018-10" db="EMBL/GenBank/DDBJ databases">
        <title>Comamonadaceae CDC group NO-1 genome sequencing and assembly.</title>
        <authorList>
            <person name="Bernier A.-M."/>
            <person name="Bernard K."/>
        </authorList>
    </citation>
    <scope>NUCLEOTIDE SEQUENCE [LARGE SCALE GENOMIC DNA]</scope>
    <source>
        <strain evidence="9 10">NML180582</strain>
    </source>
</reference>
<keyword evidence="2" id="KW-1003">Cell membrane</keyword>
<comment type="subcellular location">
    <subcellularLocation>
        <location evidence="1 7">Cell inner membrane</location>
        <topology evidence="1 7">Multi-pass membrane protein</topology>
    </subcellularLocation>
</comment>
<proteinExistence type="inferred from homology"/>
<keyword evidence="4 7" id="KW-0812">Transmembrane</keyword>
<feature type="transmembrane region" description="Helical" evidence="7">
    <location>
        <begin position="304"/>
        <end position="329"/>
    </location>
</feature>
<dbReference type="OrthoDB" id="9796052at2"/>
<keyword evidence="5 7" id="KW-1133">Transmembrane helix</keyword>
<feature type="transmembrane region" description="Helical" evidence="7">
    <location>
        <begin position="612"/>
        <end position="633"/>
    </location>
</feature>
<dbReference type="PANTHER" id="PTHR33362:SF5">
    <property type="entry name" value="C4-DICARBOXYLATE TRAP TRANSPORTER LARGE PERMEASE PROTEIN DCTM"/>
    <property type="match status" value="1"/>
</dbReference>
<dbReference type="NCBIfam" id="TIGR00786">
    <property type="entry name" value="dctM"/>
    <property type="match status" value="1"/>
</dbReference>
<accession>A0A3M6RUY8</accession>
<evidence type="ECO:0000256" key="6">
    <source>
        <dbReference type="ARBA" id="ARBA00023136"/>
    </source>
</evidence>
<comment type="caution">
    <text evidence="9">The sequence shown here is derived from an EMBL/GenBank/DDBJ whole genome shotgun (WGS) entry which is preliminary data.</text>
</comment>
<feature type="transmembrane region" description="Helical" evidence="7">
    <location>
        <begin position="21"/>
        <end position="42"/>
    </location>
</feature>
<dbReference type="InterPro" id="IPR010656">
    <property type="entry name" value="DctM"/>
</dbReference>
<keyword evidence="7" id="KW-0813">Transport</keyword>
<dbReference type="AlphaFoldDB" id="A0A3M6RUY8"/>
<feature type="transmembrane region" description="Helical" evidence="7">
    <location>
        <begin position="142"/>
        <end position="167"/>
    </location>
</feature>
<feature type="transmembrane region" description="Helical" evidence="7">
    <location>
        <begin position="179"/>
        <end position="201"/>
    </location>
</feature>
<evidence type="ECO:0000256" key="5">
    <source>
        <dbReference type="ARBA" id="ARBA00022989"/>
    </source>
</evidence>
<feature type="transmembrane region" description="Helical" evidence="7">
    <location>
        <begin position="380"/>
        <end position="403"/>
    </location>
</feature>
<evidence type="ECO:0000256" key="3">
    <source>
        <dbReference type="ARBA" id="ARBA00022519"/>
    </source>
</evidence>
<gene>
    <name evidence="9" type="ORF">EBQ34_01940</name>
</gene>
<organism evidence="9 10">
    <name type="scientific">Vandammella animalimorsus</name>
    <dbReference type="NCBI Taxonomy" id="2029117"/>
    <lineage>
        <taxon>Bacteria</taxon>
        <taxon>Pseudomonadati</taxon>
        <taxon>Pseudomonadota</taxon>
        <taxon>Betaproteobacteria</taxon>
        <taxon>Burkholderiales</taxon>
        <taxon>Comamonadaceae</taxon>
        <taxon>Vandammella</taxon>
    </lineage>
</organism>
<dbReference type="GO" id="GO:0022857">
    <property type="term" value="F:transmembrane transporter activity"/>
    <property type="evidence" value="ECO:0007669"/>
    <property type="project" value="UniProtKB-UniRule"/>
</dbReference>
<evidence type="ECO:0000256" key="1">
    <source>
        <dbReference type="ARBA" id="ARBA00004429"/>
    </source>
</evidence>
<evidence type="ECO:0000256" key="7">
    <source>
        <dbReference type="RuleBase" id="RU369079"/>
    </source>
</evidence>
<evidence type="ECO:0000313" key="10">
    <source>
        <dbReference type="Proteomes" id="UP000275180"/>
    </source>
</evidence>